<reference evidence="2" key="1">
    <citation type="journal article" date="2019" name="Int. J. Syst. Evol. Microbiol.">
        <title>The Global Catalogue of Microorganisms (GCM) 10K type strain sequencing project: providing services to taxonomists for standard genome sequencing and annotation.</title>
        <authorList>
            <consortium name="The Broad Institute Genomics Platform"/>
            <consortium name="The Broad Institute Genome Sequencing Center for Infectious Disease"/>
            <person name="Wu L."/>
            <person name="Ma J."/>
        </authorList>
    </citation>
    <scope>NUCLEOTIDE SEQUENCE [LARGE SCALE GENOMIC DNA]</scope>
    <source>
        <strain evidence="2">JCM 17460</strain>
    </source>
</reference>
<proteinExistence type="predicted"/>
<evidence type="ECO:0008006" key="3">
    <source>
        <dbReference type="Google" id="ProtNLM"/>
    </source>
</evidence>
<gene>
    <name evidence="1" type="ORF">GCM10022263_38400</name>
</gene>
<dbReference type="EMBL" id="BAABBB010000022">
    <property type="protein sequence ID" value="GAA3547652.1"/>
    <property type="molecule type" value="Genomic_DNA"/>
</dbReference>
<accession>A0ABP6W828</accession>
<dbReference type="Proteomes" id="UP001500301">
    <property type="component" value="Unassembled WGS sequence"/>
</dbReference>
<dbReference type="RefSeq" id="WP_218236056.1">
    <property type="nucleotide sequence ID" value="NZ_BAABBB010000022.1"/>
</dbReference>
<sequence length="211" mass="21416">MPTVLRALLLSAVITIATVAVGVARSGDVTLSREPAAYRATPLADFDTTKAVVQRAPFCDLVPAAAVKQALGGEATLAAYDNGEQSDAFPAGDVAHEYGCRFSPTDTTVAGEARGWVFAPPVTADAAQAMVNAALPKTCTALASAPAYGTPSAGMLCAGDGAQTVSFRGLFGDAWLACSLSLPADVAQDDLVDRAGRWCVAVAQAASVPLT</sequence>
<evidence type="ECO:0000313" key="2">
    <source>
        <dbReference type="Proteomes" id="UP001500301"/>
    </source>
</evidence>
<organism evidence="1 2">
    <name type="scientific">Nocardioides daeguensis</name>
    <dbReference type="NCBI Taxonomy" id="908359"/>
    <lineage>
        <taxon>Bacteria</taxon>
        <taxon>Bacillati</taxon>
        <taxon>Actinomycetota</taxon>
        <taxon>Actinomycetes</taxon>
        <taxon>Propionibacteriales</taxon>
        <taxon>Nocardioidaceae</taxon>
        <taxon>Nocardioides</taxon>
    </lineage>
</organism>
<keyword evidence="2" id="KW-1185">Reference proteome</keyword>
<comment type="caution">
    <text evidence="1">The sequence shown here is derived from an EMBL/GenBank/DDBJ whole genome shotgun (WGS) entry which is preliminary data.</text>
</comment>
<protein>
    <recommendedName>
        <fullName evidence="3">DUF3558 domain-containing protein</fullName>
    </recommendedName>
</protein>
<name>A0ABP6W828_9ACTN</name>
<evidence type="ECO:0000313" key="1">
    <source>
        <dbReference type="EMBL" id="GAA3547652.1"/>
    </source>
</evidence>